<dbReference type="SMART" id="SM00530">
    <property type="entry name" value="HTH_XRE"/>
    <property type="match status" value="1"/>
</dbReference>
<reference evidence="5 6" key="1">
    <citation type="submission" date="2021-01" db="EMBL/GenBank/DDBJ databases">
        <title>Genomic Encyclopedia of Type Strains, Phase IV (KMG-IV): sequencing the most valuable type-strain genomes for metagenomic binning, comparative biology and taxonomic classification.</title>
        <authorList>
            <person name="Goeker M."/>
        </authorList>
    </citation>
    <scope>NUCLEOTIDE SEQUENCE [LARGE SCALE GENOMIC DNA]</scope>
    <source>
        <strain evidence="5 6">DSM 105453</strain>
    </source>
</reference>
<dbReference type="Proteomes" id="UP000823485">
    <property type="component" value="Unassembled WGS sequence"/>
</dbReference>
<dbReference type="InterPro" id="IPR050807">
    <property type="entry name" value="TransReg_Diox_bact_type"/>
</dbReference>
<keyword evidence="6" id="KW-1185">Reference proteome</keyword>
<dbReference type="PROSITE" id="PS50943">
    <property type="entry name" value="HTH_CROC1"/>
    <property type="match status" value="1"/>
</dbReference>
<name>A0ABS2R8C1_9BACI</name>
<organism evidence="5 6">
    <name type="scientific">Siminovitchia thermophila</name>
    <dbReference type="NCBI Taxonomy" id="1245522"/>
    <lineage>
        <taxon>Bacteria</taxon>
        <taxon>Bacillati</taxon>
        <taxon>Bacillota</taxon>
        <taxon>Bacilli</taxon>
        <taxon>Bacillales</taxon>
        <taxon>Bacillaceae</taxon>
        <taxon>Siminovitchia</taxon>
    </lineage>
</organism>
<sequence length="183" mass="20914">MDQINKIIGKNLKRFRIEKGYTLDQVAELTNVSKSMIGQIERGESTPTVTTLWKISNGLKISFSSLMEDESEESFVIKKEDVDSLSADEGYKVYTYIPFNINRKFEAFMIELKPQIKHESPAHTEALFEYVFVLSGEIEITAKQIATIIKKDEMLRFKANTSHSYFNLSSNQDAKAIVVIVYP</sequence>
<gene>
    <name evidence="5" type="ORF">JOC94_002376</name>
</gene>
<dbReference type="Pfam" id="PF01381">
    <property type="entry name" value="HTH_3"/>
    <property type="match status" value="1"/>
</dbReference>
<keyword evidence="3" id="KW-0804">Transcription</keyword>
<evidence type="ECO:0000259" key="4">
    <source>
        <dbReference type="PROSITE" id="PS50943"/>
    </source>
</evidence>
<dbReference type="Gene3D" id="1.10.260.40">
    <property type="entry name" value="lambda repressor-like DNA-binding domains"/>
    <property type="match status" value="1"/>
</dbReference>
<proteinExistence type="predicted"/>
<dbReference type="EMBL" id="JAFBFH010000014">
    <property type="protein sequence ID" value="MBM7715389.1"/>
    <property type="molecule type" value="Genomic_DNA"/>
</dbReference>
<dbReference type="InterPro" id="IPR001387">
    <property type="entry name" value="Cro/C1-type_HTH"/>
</dbReference>
<dbReference type="SUPFAM" id="SSF51182">
    <property type="entry name" value="RmlC-like cupins"/>
    <property type="match status" value="1"/>
</dbReference>
<evidence type="ECO:0000256" key="2">
    <source>
        <dbReference type="ARBA" id="ARBA00023125"/>
    </source>
</evidence>
<evidence type="ECO:0000256" key="1">
    <source>
        <dbReference type="ARBA" id="ARBA00023015"/>
    </source>
</evidence>
<dbReference type="Gene3D" id="2.60.120.10">
    <property type="entry name" value="Jelly Rolls"/>
    <property type="match status" value="1"/>
</dbReference>
<dbReference type="InterPro" id="IPR014710">
    <property type="entry name" value="RmlC-like_jellyroll"/>
</dbReference>
<feature type="domain" description="HTH cro/C1-type" evidence="4">
    <location>
        <begin position="12"/>
        <end position="66"/>
    </location>
</feature>
<dbReference type="CDD" id="cd02209">
    <property type="entry name" value="cupin_XRE_C"/>
    <property type="match status" value="1"/>
</dbReference>
<dbReference type="InterPro" id="IPR011051">
    <property type="entry name" value="RmlC_Cupin_sf"/>
</dbReference>
<evidence type="ECO:0000313" key="5">
    <source>
        <dbReference type="EMBL" id="MBM7715389.1"/>
    </source>
</evidence>
<dbReference type="Pfam" id="PF07883">
    <property type="entry name" value="Cupin_2"/>
    <property type="match status" value="1"/>
</dbReference>
<dbReference type="PANTHER" id="PTHR46797">
    <property type="entry name" value="HTH-TYPE TRANSCRIPTIONAL REGULATOR"/>
    <property type="match status" value="1"/>
</dbReference>
<dbReference type="InterPro" id="IPR013096">
    <property type="entry name" value="Cupin_2"/>
</dbReference>
<evidence type="ECO:0000313" key="6">
    <source>
        <dbReference type="Proteomes" id="UP000823485"/>
    </source>
</evidence>
<dbReference type="CDD" id="cd00093">
    <property type="entry name" value="HTH_XRE"/>
    <property type="match status" value="1"/>
</dbReference>
<comment type="caution">
    <text evidence="5">The sequence shown here is derived from an EMBL/GenBank/DDBJ whole genome shotgun (WGS) entry which is preliminary data.</text>
</comment>
<dbReference type="PANTHER" id="PTHR46797:SF23">
    <property type="entry name" value="HTH-TYPE TRANSCRIPTIONAL REGULATOR SUTR"/>
    <property type="match status" value="1"/>
</dbReference>
<dbReference type="SUPFAM" id="SSF47413">
    <property type="entry name" value="lambda repressor-like DNA-binding domains"/>
    <property type="match status" value="1"/>
</dbReference>
<keyword evidence="2" id="KW-0238">DNA-binding</keyword>
<evidence type="ECO:0000256" key="3">
    <source>
        <dbReference type="ARBA" id="ARBA00023163"/>
    </source>
</evidence>
<dbReference type="InterPro" id="IPR010982">
    <property type="entry name" value="Lambda_DNA-bd_dom_sf"/>
</dbReference>
<protein>
    <submittedName>
        <fullName evidence="5">Transcriptional regulator with XRE-family HTH domain</fullName>
    </submittedName>
</protein>
<keyword evidence="1" id="KW-0805">Transcription regulation</keyword>
<dbReference type="RefSeq" id="WP_077112776.1">
    <property type="nucleotide sequence ID" value="NZ_JAFBFH010000014.1"/>
</dbReference>
<accession>A0ABS2R8C1</accession>